<feature type="compositionally biased region" description="Basic and acidic residues" evidence="1">
    <location>
        <begin position="48"/>
        <end position="69"/>
    </location>
</feature>
<dbReference type="InterPro" id="IPR023214">
    <property type="entry name" value="HAD_sf"/>
</dbReference>
<proteinExistence type="predicted"/>
<dbReference type="Gene3D" id="3.40.50.1000">
    <property type="entry name" value="HAD superfamily/HAD-like"/>
    <property type="match status" value="1"/>
</dbReference>
<evidence type="ECO:0000313" key="5">
    <source>
        <dbReference type="Proteomes" id="UP000695562"/>
    </source>
</evidence>
<dbReference type="InterPro" id="IPR036412">
    <property type="entry name" value="HAD-like_sf"/>
</dbReference>
<dbReference type="SMART" id="SM00577">
    <property type="entry name" value="CPDc"/>
    <property type="match status" value="1"/>
</dbReference>
<sequence length="362" mass="41156">MFSSIISKNVVGKTASSFYGIRALNVSAGQKGLFLNSRFYSTQNNNNQKKENTNNKENKQDDKNKKKVEEEEDEDEDEEFKKRKSFIPSAVSNIGTGILLSVLIGSTVGYALYHYKQDLSEDEVHQLKDWEISIRDKVGRPWREFFDNMFNNLRDSSPVFESVFGTAPTPKVISPRVPGSKEYLLVIDAEAISELSTHAKHPALFRRAGLDYLLSNLYRDYEIYINYSNPSVKIESINYKLDPSQTYISGSFNFDSGVKERNIFTKNYDMFDRDPKKIIFLDTHNYDHPNVINIGKYNHKSKDATLIHLTPVLAEFSKKKMKDIPTEIASIKGTGKSLNKSLDEYLQTKKQAAAAAATPAKK</sequence>
<name>A0A8J4Q6Y8_9MYCE</name>
<feature type="domain" description="FCP1 homology" evidence="3">
    <location>
        <begin position="181"/>
        <end position="304"/>
    </location>
</feature>
<protein>
    <recommendedName>
        <fullName evidence="3">FCP1 homology domain-containing protein</fullName>
    </recommendedName>
</protein>
<dbReference type="InterPro" id="IPR004274">
    <property type="entry name" value="FCP1_dom"/>
</dbReference>
<dbReference type="SUPFAM" id="SSF56784">
    <property type="entry name" value="HAD-like"/>
    <property type="match status" value="1"/>
</dbReference>
<comment type="caution">
    <text evidence="4">The sequence shown here is derived from an EMBL/GenBank/DDBJ whole genome shotgun (WGS) entry which is preliminary data.</text>
</comment>
<keyword evidence="5" id="KW-1185">Reference proteome</keyword>
<reference evidence="4" key="1">
    <citation type="submission" date="2020-01" db="EMBL/GenBank/DDBJ databases">
        <title>Development of genomics and gene disruption for Polysphondylium violaceum indicates a role for the polyketide synthase stlB in stalk morphogenesis.</title>
        <authorList>
            <person name="Narita B."/>
            <person name="Kawabe Y."/>
            <person name="Kin K."/>
            <person name="Saito T."/>
            <person name="Gibbs R."/>
            <person name="Kuspa A."/>
            <person name="Muzny D."/>
            <person name="Queller D."/>
            <person name="Richards S."/>
            <person name="Strassman J."/>
            <person name="Sucgang R."/>
            <person name="Worley K."/>
            <person name="Schaap P."/>
        </authorList>
    </citation>
    <scope>NUCLEOTIDE SEQUENCE</scope>
    <source>
        <strain evidence="4">QSvi11</strain>
    </source>
</reference>
<dbReference type="Proteomes" id="UP000695562">
    <property type="component" value="Unassembled WGS sequence"/>
</dbReference>
<keyword evidence="2" id="KW-0812">Transmembrane</keyword>
<dbReference type="AlphaFoldDB" id="A0A8J4Q6Y8"/>
<organism evidence="4 5">
    <name type="scientific">Polysphondylium violaceum</name>
    <dbReference type="NCBI Taxonomy" id="133409"/>
    <lineage>
        <taxon>Eukaryota</taxon>
        <taxon>Amoebozoa</taxon>
        <taxon>Evosea</taxon>
        <taxon>Eumycetozoa</taxon>
        <taxon>Dictyostelia</taxon>
        <taxon>Dictyosteliales</taxon>
        <taxon>Dictyosteliaceae</taxon>
        <taxon>Polysphondylium</taxon>
    </lineage>
</organism>
<accession>A0A8J4Q6Y8</accession>
<evidence type="ECO:0000256" key="2">
    <source>
        <dbReference type="SAM" id="Phobius"/>
    </source>
</evidence>
<feature type="transmembrane region" description="Helical" evidence="2">
    <location>
        <begin position="90"/>
        <end position="113"/>
    </location>
</feature>
<dbReference type="EMBL" id="AJWJ01000103">
    <property type="protein sequence ID" value="KAF2075371.1"/>
    <property type="molecule type" value="Genomic_DNA"/>
</dbReference>
<dbReference type="Pfam" id="PF03031">
    <property type="entry name" value="NIF"/>
    <property type="match status" value="1"/>
</dbReference>
<evidence type="ECO:0000259" key="3">
    <source>
        <dbReference type="SMART" id="SM00577"/>
    </source>
</evidence>
<dbReference type="OrthoDB" id="287041at2759"/>
<keyword evidence="2" id="KW-0472">Membrane</keyword>
<gene>
    <name evidence="4" type="ORF">CYY_003347</name>
</gene>
<evidence type="ECO:0000313" key="4">
    <source>
        <dbReference type="EMBL" id="KAF2075371.1"/>
    </source>
</evidence>
<feature type="region of interest" description="Disordered" evidence="1">
    <location>
        <begin position="43"/>
        <end position="82"/>
    </location>
</feature>
<keyword evidence="2" id="KW-1133">Transmembrane helix</keyword>
<evidence type="ECO:0000256" key="1">
    <source>
        <dbReference type="SAM" id="MobiDB-lite"/>
    </source>
</evidence>